<evidence type="ECO:0000313" key="2">
    <source>
        <dbReference type="EMBL" id="KAK1596646.1"/>
    </source>
</evidence>
<accession>A0AAD8V9C7</accession>
<dbReference type="Proteomes" id="UP001230504">
    <property type="component" value="Unassembled WGS sequence"/>
</dbReference>
<dbReference type="EMBL" id="JAHLJV010000011">
    <property type="protein sequence ID" value="KAK1596646.1"/>
    <property type="molecule type" value="Genomic_DNA"/>
</dbReference>
<protein>
    <submittedName>
        <fullName evidence="2">Uncharacterized protein</fullName>
    </submittedName>
</protein>
<evidence type="ECO:0000313" key="3">
    <source>
        <dbReference type="Proteomes" id="UP001230504"/>
    </source>
</evidence>
<dbReference type="AlphaFoldDB" id="A0AAD8V9C7"/>
<dbReference type="RefSeq" id="XP_060417499.1">
    <property type="nucleotide sequence ID" value="XM_060557076.1"/>
</dbReference>
<name>A0AAD8V9C7_9PEZI</name>
<feature type="region of interest" description="Disordered" evidence="1">
    <location>
        <begin position="124"/>
        <end position="149"/>
    </location>
</feature>
<gene>
    <name evidence="2" type="ORF">LY79DRAFT_543799</name>
</gene>
<proteinExistence type="predicted"/>
<evidence type="ECO:0000256" key="1">
    <source>
        <dbReference type="SAM" id="MobiDB-lite"/>
    </source>
</evidence>
<dbReference type="GeneID" id="85441316"/>
<keyword evidence="3" id="KW-1185">Reference proteome</keyword>
<reference evidence="2" key="1">
    <citation type="submission" date="2021-06" db="EMBL/GenBank/DDBJ databases">
        <title>Comparative genomics, transcriptomics and evolutionary studies reveal genomic signatures of adaptation to plant cell wall in hemibiotrophic fungi.</title>
        <authorList>
            <consortium name="DOE Joint Genome Institute"/>
            <person name="Baroncelli R."/>
            <person name="Diaz J.F."/>
            <person name="Benocci T."/>
            <person name="Peng M."/>
            <person name="Battaglia E."/>
            <person name="Haridas S."/>
            <person name="Andreopoulos W."/>
            <person name="Labutti K."/>
            <person name="Pangilinan J."/>
            <person name="Floch G.L."/>
            <person name="Makela M.R."/>
            <person name="Henrissat B."/>
            <person name="Grigoriev I.V."/>
            <person name="Crouch J.A."/>
            <person name="De Vries R.P."/>
            <person name="Sukno S.A."/>
            <person name="Thon M.R."/>
        </authorList>
    </citation>
    <scope>NUCLEOTIDE SEQUENCE</scope>
    <source>
        <strain evidence="2">CBS 125086</strain>
    </source>
</reference>
<comment type="caution">
    <text evidence="2">The sequence shown here is derived from an EMBL/GenBank/DDBJ whole genome shotgun (WGS) entry which is preliminary data.</text>
</comment>
<organism evidence="2 3">
    <name type="scientific">Colletotrichum navitas</name>
    <dbReference type="NCBI Taxonomy" id="681940"/>
    <lineage>
        <taxon>Eukaryota</taxon>
        <taxon>Fungi</taxon>
        <taxon>Dikarya</taxon>
        <taxon>Ascomycota</taxon>
        <taxon>Pezizomycotina</taxon>
        <taxon>Sordariomycetes</taxon>
        <taxon>Hypocreomycetidae</taxon>
        <taxon>Glomerellales</taxon>
        <taxon>Glomerellaceae</taxon>
        <taxon>Colletotrichum</taxon>
        <taxon>Colletotrichum graminicola species complex</taxon>
    </lineage>
</organism>
<sequence>MDVWKDGKDNESRMTYLAATKPSRPILPTLGAYERKLVVLAVTVAVAVAAVPTTDVPEKRRVKQMLYKDEVKDRAGSPSDCTEKEVNSGDAELWWARPRKAGIPRAHDRPASSCPIGFILPCSLSRGRPASRESRERRKRYSSIWSRAS</sequence>